<evidence type="ECO:0000259" key="2">
    <source>
        <dbReference type="Pfam" id="PF11738"/>
    </source>
</evidence>
<keyword evidence="1" id="KW-0732">Signal</keyword>
<reference evidence="4 5" key="1">
    <citation type="submission" date="2009-09" db="EMBL/GenBank/DDBJ databases">
        <authorList>
            <person name="Weinstock G."/>
            <person name="Sodergren E."/>
            <person name="Clifton S."/>
            <person name="Fulton L."/>
            <person name="Fulton B."/>
            <person name="Courtney L."/>
            <person name="Fronick C."/>
            <person name="Harrison M."/>
            <person name="Strong C."/>
            <person name="Farmer C."/>
            <person name="Delahaunty K."/>
            <person name="Markovic C."/>
            <person name="Hall O."/>
            <person name="Minx P."/>
            <person name="Tomlinson C."/>
            <person name="Mitreva M."/>
            <person name="Nelson J."/>
            <person name="Hou S."/>
            <person name="Wollam A."/>
            <person name="Pepin K.H."/>
            <person name="Johnson M."/>
            <person name="Bhonagiri V."/>
            <person name="Nash W.E."/>
            <person name="Warren W."/>
            <person name="Chinwalla A."/>
            <person name="Mardis E.R."/>
            <person name="Wilson R.K."/>
        </authorList>
    </citation>
    <scope>NUCLEOTIDE SEQUENCE [LARGE SCALE GENOMIC DNA]</scope>
    <source>
        <strain evidence="4">ATCC 35185</strain>
        <strain evidence="5">ATCC 35185 / DSM 20758 / VPI D19B-28</strain>
    </source>
</reference>
<feature type="signal peptide" evidence="1">
    <location>
        <begin position="1"/>
        <end position="21"/>
    </location>
</feature>
<reference evidence="3 6" key="2">
    <citation type="submission" date="2011-04" db="EMBL/GenBank/DDBJ databases">
        <title>The complete genome of Selenomonas sputigena DSM 20758.</title>
        <authorList>
            <consortium name="US DOE Joint Genome Institute (JGI-PGF)"/>
            <person name="Lucas S."/>
            <person name="Copeland A."/>
            <person name="Lapidus A."/>
            <person name="Bruce D."/>
            <person name="Goodwin L."/>
            <person name="Pitluck S."/>
            <person name="Peters L."/>
            <person name="Kyrpides N."/>
            <person name="Mavromatis K."/>
            <person name="Ivanova N."/>
            <person name="Ovchinnikova G."/>
            <person name="Teshima H."/>
            <person name="Detter J.C."/>
            <person name="Tapia R."/>
            <person name="Han C."/>
            <person name="Land M."/>
            <person name="Hauser L."/>
            <person name="Markowitz V."/>
            <person name="Cheng J.-F."/>
            <person name="Hugenholtz P."/>
            <person name="Woyke T."/>
            <person name="Wu D."/>
            <person name="Gronow S."/>
            <person name="Wellnitz S."/>
            <person name="Schneider S."/>
            <person name="Klenk H.-P."/>
            <person name="Eisen J.A."/>
        </authorList>
    </citation>
    <scope>NUCLEOTIDE SEQUENCE [LARGE SCALE GENOMIC DNA]</scope>
    <source>
        <strain evidence="3">ATCC 35185</strain>
        <strain evidence="6">ATCC 35185 / DSM 20758 / VPI D19B-28</strain>
    </source>
</reference>
<protein>
    <recommendedName>
        <fullName evidence="2">DUF3298 domain-containing protein</fullName>
    </recommendedName>
</protein>
<evidence type="ECO:0000313" key="5">
    <source>
        <dbReference type="Proteomes" id="UP000003505"/>
    </source>
</evidence>
<dbReference type="KEGG" id="ssg:Selsp_1557"/>
<dbReference type="AlphaFoldDB" id="C9LT50"/>
<dbReference type="InterPro" id="IPR021729">
    <property type="entry name" value="DUF3298"/>
</dbReference>
<accession>C9LT50</accession>
<dbReference type="HOGENOM" id="CLU_936562_0_0_9"/>
<feature type="chain" id="PRO_5038283512" description="DUF3298 domain-containing protein" evidence="1">
    <location>
        <begin position="22"/>
        <end position="297"/>
    </location>
</feature>
<feature type="domain" description="DUF3298" evidence="2">
    <location>
        <begin position="230"/>
        <end position="276"/>
    </location>
</feature>
<gene>
    <name evidence="3" type="ordered locus">Selsp_1557</name>
    <name evidence="4" type="ORF">SELSPUOL_00631</name>
</gene>
<dbReference type="InterPro" id="IPR037126">
    <property type="entry name" value="PdaC/RsiV-like_sf"/>
</dbReference>
<organism evidence="4 5">
    <name type="scientific">Selenomonas sputigena (strain ATCC 35185 / DSM 20758 / CCUG 44933 / VPI D19B-28)</name>
    <dbReference type="NCBI Taxonomy" id="546271"/>
    <lineage>
        <taxon>Bacteria</taxon>
        <taxon>Bacillati</taxon>
        <taxon>Bacillota</taxon>
        <taxon>Negativicutes</taxon>
        <taxon>Selenomonadales</taxon>
        <taxon>Selenomonadaceae</taxon>
        <taxon>Selenomonas</taxon>
    </lineage>
</organism>
<sequence>MKKLHALSLAAVLLLAPIAPVSDDLPLASVVHAAAQQDTIKEYTRPAKTSTDNDEERSVKAPVPWLLVEDHRIEALNANGKCVTYTSHPVLHVKGEERETLSRALDAWNKHEAQAAKKGFDFAYECKNGDRQDGFLEDIAYFDYSVITKWGRVDEQMISFCSFGISYTGGVHPMHGEGGTTFDAKTGKEVPLAAIVTSREALLRALANAFRTQYPGREKDLFAYDIEEQLKRFHRPEKGFDTFSWYMGTHGELVFLYPPYALGPYSSGDFTLTIERADAPELFTETYPLNQPLHEAI</sequence>
<evidence type="ECO:0000256" key="1">
    <source>
        <dbReference type="SAM" id="SignalP"/>
    </source>
</evidence>
<dbReference type="EMBL" id="ACKP02000012">
    <property type="protein sequence ID" value="EEX77897.1"/>
    <property type="molecule type" value="Genomic_DNA"/>
</dbReference>
<dbReference type="OrthoDB" id="1663070at2"/>
<evidence type="ECO:0000313" key="3">
    <source>
        <dbReference type="EMBL" id="AEC00514.1"/>
    </source>
</evidence>
<proteinExistence type="predicted"/>
<dbReference type="EMBL" id="CP002637">
    <property type="protein sequence ID" value="AEC00514.1"/>
    <property type="molecule type" value="Genomic_DNA"/>
</dbReference>
<dbReference type="Gene3D" id="3.90.640.20">
    <property type="entry name" value="Heat-shock cognate protein, ATPase"/>
    <property type="match status" value="1"/>
</dbReference>
<evidence type="ECO:0000313" key="4">
    <source>
        <dbReference type="EMBL" id="EEX77897.1"/>
    </source>
</evidence>
<keyword evidence="6" id="KW-1185">Reference proteome</keyword>
<dbReference type="Proteomes" id="UP000003505">
    <property type="component" value="Unassembled WGS sequence"/>
</dbReference>
<dbReference type="RefSeq" id="WP_006191547.1">
    <property type="nucleotide sequence ID" value="NC_015437.1"/>
</dbReference>
<dbReference type="Gene3D" id="3.30.565.40">
    <property type="entry name" value="Fervidobacterium nodosum Rt17-B1 like"/>
    <property type="match status" value="1"/>
</dbReference>
<name>C9LT50_SELS3</name>
<dbReference type="Proteomes" id="UP000011124">
    <property type="component" value="Chromosome"/>
</dbReference>
<evidence type="ECO:0000313" key="6">
    <source>
        <dbReference type="Proteomes" id="UP000011124"/>
    </source>
</evidence>
<dbReference type="STRING" id="546271.Selsp_1557"/>
<dbReference type="Pfam" id="PF11738">
    <property type="entry name" value="DUF3298"/>
    <property type="match status" value="1"/>
</dbReference>